<dbReference type="InterPro" id="IPR045179">
    <property type="entry name" value="YgfZ/GcvT"/>
</dbReference>
<protein>
    <recommendedName>
        <fullName evidence="1">tRNA-modifying protein YgfZ</fullName>
    </recommendedName>
</protein>
<comment type="function">
    <text evidence="1">Folate-binding protein involved in regulating the level of ATP-DnaA and in the modification of some tRNAs. It is probably a key factor in regulatory networks that act via tRNA modification, such as initiation of chromosomal replication.</text>
</comment>
<name>A0ABS6DKW7_9ENTR</name>
<dbReference type="RefSeq" id="WP_216376774.1">
    <property type="nucleotide sequence ID" value="NZ_JAGRYT010000017.1"/>
</dbReference>
<organism evidence="3 4">
    <name type="scientific">Cedecea davisae</name>
    <dbReference type="NCBI Taxonomy" id="158484"/>
    <lineage>
        <taxon>Bacteria</taxon>
        <taxon>Pseudomonadati</taxon>
        <taxon>Pseudomonadota</taxon>
        <taxon>Gammaproteobacteria</taxon>
        <taxon>Enterobacterales</taxon>
        <taxon>Enterobacteriaceae</taxon>
        <taxon>Cedecea</taxon>
    </lineage>
</organism>
<keyword evidence="1" id="KW-0819">tRNA processing</keyword>
<dbReference type="HAMAP" id="MF_01175">
    <property type="entry name" value="tRNA_modifying_YgfZ"/>
    <property type="match status" value="1"/>
</dbReference>
<evidence type="ECO:0000259" key="2">
    <source>
        <dbReference type="Pfam" id="PF21130"/>
    </source>
</evidence>
<proteinExistence type="inferred from homology"/>
<comment type="similarity">
    <text evidence="1">Belongs to the tRNA-modifying YgfZ family.</text>
</comment>
<dbReference type="NCBIfam" id="TIGR03317">
    <property type="entry name" value="ygfZ_signature"/>
    <property type="match status" value="1"/>
</dbReference>
<dbReference type="InterPro" id="IPR023758">
    <property type="entry name" value="tRNA-modifying_YgfZ"/>
</dbReference>
<comment type="subcellular location">
    <subcellularLocation>
        <location evidence="1">Cytoplasm</location>
    </subcellularLocation>
</comment>
<dbReference type="Pfam" id="PF21130">
    <property type="entry name" value="YgfZ_barrel"/>
    <property type="match status" value="1"/>
</dbReference>
<keyword evidence="4" id="KW-1185">Reference proteome</keyword>
<dbReference type="InterPro" id="IPR017703">
    <property type="entry name" value="YgfZ/GCV_T_CS"/>
</dbReference>
<evidence type="ECO:0000313" key="3">
    <source>
        <dbReference type="EMBL" id="MBU4683861.1"/>
    </source>
</evidence>
<reference evidence="3 4" key="1">
    <citation type="submission" date="2021-04" db="EMBL/GenBank/DDBJ databases">
        <authorList>
            <person name="Seiffert S.N."/>
        </authorList>
    </citation>
    <scope>NUCLEOTIDE SEQUENCE [LARGE SCALE GENOMIC DNA]</scope>
    <source>
        <strain evidence="3 4">1</strain>
    </source>
</reference>
<gene>
    <name evidence="3" type="primary">ygfZ</name>
    <name evidence="3" type="ORF">KC222_17780</name>
</gene>
<keyword evidence="1" id="KW-0290">Folate-binding</keyword>
<feature type="domain" description="tRNA-modifying protein YgfZ-like beta-barrel" evidence="2">
    <location>
        <begin position="244"/>
        <end position="311"/>
    </location>
</feature>
<evidence type="ECO:0000256" key="1">
    <source>
        <dbReference type="HAMAP-Rule" id="MF_01175"/>
    </source>
</evidence>
<reference evidence="4" key="2">
    <citation type="submission" date="2023-07" db="EMBL/GenBank/DDBJ databases">
        <title>Cedecea davisae an AmpC producer and its therapeutic implications.</title>
        <authorList>
            <person name="Notter J."/>
        </authorList>
    </citation>
    <scope>NUCLEOTIDE SEQUENCE [LARGE SCALE GENOMIC DNA]</scope>
    <source>
        <strain evidence="4">1</strain>
    </source>
</reference>
<dbReference type="Proteomes" id="UP000686327">
    <property type="component" value="Unassembled WGS sequence"/>
</dbReference>
<evidence type="ECO:0000313" key="4">
    <source>
        <dbReference type="Proteomes" id="UP000686327"/>
    </source>
</evidence>
<feature type="binding site" evidence="1">
    <location>
        <position position="27"/>
    </location>
    <ligand>
        <name>folate</name>
        <dbReference type="ChEBI" id="CHEBI:62501"/>
    </ligand>
</feature>
<accession>A0ABS6DKW7</accession>
<dbReference type="PANTHER" id="PTHR22602">
    <property type="entry name" value="TRANSFERASE CAF17, MITOCHONDRIAL-RELATED"/>
    <property type="match status" value="1"/>
</dbReference>
<feature type="binding site" evidence="1">
    <location>
        <position position="189"/>
    </location>
    <ligand>
        <name>folate</name>
        <dbReference type="ChEBI" id="CHEBI:62501"/>
    </ligand>
</feature>
<sequence length="328" mass="35534">MAFNPFPPRQPSAAARLPLTLMTLDDWALATAVGADAEKYLQGQVTADVAKLDASQHVLCAHCDAKGKMWSNLRLFHRGEGFAFIERRSLRDAQLAELKKYAVFSKVTISADDASVLLGLAGFQARAALATVFDTLPDEETPVVQQGASTLLWLNLPAERFLVVTDEESAANLTGKLRGQAELNDSQQWLALDIEGGLPVIDSANSAQFIPQATNIQALGGISFKKGCYTGQEMVARAKFRGANKRALWYLAGHAGRVPEAGEDLELQMGENWRRTGSVLAASPLDDGRILVQAVMNNDLEPDSVLRVRDDASGKLALEPLPYSLEES</sequence>
<dbReference type="NCBIfam" id="NF007110">
    <property type="entry name" value="PRK09559.1"/>
    <property type="match status" value="1"/>
</dbReference>
<comment type="caution">
    <text evidence="3">The sequence shown here is derived from an EMBL/GenBank/DDBJ whole genome shotgun (WGS) entry which is preliminary data.</text>
</comment>
<dbReference type="EMBL" id="JAGRYU010000031">
    <property type="protein sequence ID" value="MBU4683861.1"/>
    <property type="molecule type" value="Genomic_DNA"/>
</dbReference>
<keyword evidence="1" id="KW-0963">Cytoplasm</keyword>
<dbReference type="PANTHER" id="PTHR22602:SF0">
    <property type="entry name" value="TRANSFERASE CAF17, MITOCHONDRIAL-RELATED"/>
    <property type="match status" value="1"/>
</dbReference>
<dbReference type="InterPro" id="IPR048451">
    <property type="entry name" value="YgfZ_barrel"/>
</dbReference>